<dbReference type="AlphaFoldDB" id="A0A267FX44"/>
<dbReference type="InterPro" id="IPR011990">
    <property type="entry name" value="TPR-like_helical_dom_sf"/>
</dbReference>
<dbReference type="InterPro" id="IPR039663">
    <property type="entry name" value="AIP/AIPL1/TTC9"/>
</dbReference>
<evidence type="ECO:0000313" key="7">
    <source>
        <dbReference type="Proteomes" id="UP000215902"/>
    </source>
</evidence>
<dbReference type="EMBL" id="NIVC01000691">
    <property type="protein sequence ID" value="PAA78410.1"/>
    <property type="molecule type" value="Genomic_DNA"/>
</dbReference>
<evidence type="ECO:0000256" key="4">
    <source>
        <dbReference type="ARBA" id="ARBA00022803"/>
    </source>
</evidence>
<dbReference type="Pfam" id="PF23322">
    <property type="entry name" value="PPIase_AIP"/>
    <property type="match status" value="1"/>
</dbReference>
<proteinExistence type="predicted"/>
<keyword evidence="7" id="KW-1185">Reference proteome</keyword>
<reference evidence="6 7" key="1">
    <citation type="submission" date="2017-06" db="EMBL/GenBank/DDBJ databases">
        <title>A platform for efficient transgenesis in Macrostomum lignano, a flatworm model organism for stem cell research.</title>
        <authorList>
            <person name="Berezikov E."/>
        </authorList>
    </citation>
    <scope>NUCLEOTIDE SEQUENCE [LARGE SCALE GENOMIC DNA]</scope>
    <source>
        <strain evidence="6">DV1</strain>
        <tissue evidence="6">Whole organism</tissue>
    </source>
</reference>
<dbReference type="GO" id="GO:0003755">
    <property type="term" value="F:peptidyl-prolyl cis-trans isomerase activity"/>
    <property type="evidence" value="ECO:0007669"/>
    <property type="project" value="InterPro"/>
</dbReference>
<gene>
    <name evidence="6" type="ORF">BOX15_Mlig030476g2</name>
</gene>
<keyword evidence="3" id="KW-0677">Repeat</keyword>
<keyword evidence="2" id="KW-0963">Cytoplasm</keyword>
<dbReference type="Proteomes" id="UP000215902">
    <property type="component" value="Unassembled WGS sequence"/>
</dbReference>
<dbReference type="PANTHER" id="PTHR11242:SF0">
    <property type="entry name" value="TPR_REGION DOMAIN-CONTAINING PROTEIN"/>
    <property type="match status" value="1"/>
</dbReference>
<feature type="non-terminal residue" evidence="6">
    <location>
        <position position="1"/>
    </location>
</feature>
<evidence type="ECO:0000313" key="6">
    <source>
        <dbReference type="EMBL" id="PAA78410.1"/>
    </source>
</evidence>
<dbReference type="SUPFAM" id="SSF54534">
    <property type="entry name" value="FKBP-like"/>
    <property type="match status" value="1"/>
</dbReference>
<evidence type="ECO:0000259" key="5">
    <source>
        <dbReference type="Pfam" id="PF23322"/>
    </source>
</evidence>
<dbReference type="SMART" id="SM00028">
    <property type="entry name" value="TPR"/>
    <property type="match status" value="3"/>
</dbReference>
<evidence type="ECO:0000256" key="3">
    <source>
        <dbReference type="ARBA" id="ARBA00022737"/>
    </source>
</evidence>
<organism evidence="6 7">
    <name type="scientific">Macrostomum lignano</name>
    <dbReference type="NCBI Taxonomy" id="282301"/>
    <lineage>
        <taxon>Eukaryota</taxon>
        <taxon>Metazoa</taxon>
        <taxon>Spiralia</taxon>
        <taxon>Lophotrochozoa</taxon>
        <taxon>Platyhelminthes</taxon>
        <taxon>Rhabditophora</taxon>
        <taxon>Macrostomorpha</taxon>
        <taxon>Macrostomida</taxon>
        <taxon>Macrostomidae</taxon>
        <taxon>Macrostomum</taxon>
    </lineage>
</organism>
<dbReference type="InterPro" id="IPR056277">
    <property type="entry name" value="PPIase_AIP"/>
</dbReference>
<dbReference type="Gene3D" id="3.10.50.40">
    <property type="match status" value="1"/>
</dbReference>
<dbReference type="SUPFAM" id="SSF48452">
    <property type="entry name" value="TPR-like"/>
    <property type="match status" value="1"/>
</dbReference>
<dbReference type="STRING" id="282301.A0A267FX44"/>
<keyword evidence="4" id="KW-0802">TPR repeat</keyword>
<protein>
    <recommendedName>
        <fullName evidence="5">AIP/AIPL N-terminal FKBP-type PPIase domain-containing protein</fullName>
    </recommendedName>
</protein>
<accession>A0A267FX44</accession>
<feature type="domain" description="AIP/AIPL N-terminal FKBP-type PPIase" evidence="5">
    <location>
        <begin position="39"/>
        <end position="163"/>
    </location>
</feature>
<comment type="caution">
    <text evidence="6">The sequence shown here is derived from an EMBL/GenBank/DDBJ whole genome shotgun (WGS) entry which is preliminary data.</text>
</comment>
<sequence>NPNTMATTNEAPDTVTIADGISKRVLSTAPDSGSASSPPSYPTESHFAFDFVVRVATTGAVLDDSRLHPKRPVSLYSGRGFQIGFWETCLETMRPGEVAEFAVEPEQLGLFPVQYRKLRDYLLDRKSAHCCGMAGVRDGGGLGYADLDDLLAKPQRLLFEFHLREAKLPHEFRKEAWIMRPEEKRAALPQLRQEGNDLYKAGKTADAAARYTEALAMLEDLAAMERPQDTKWLELDKAKVPFLLNLAQCQLLLGDNYQTIRLCTEALSREPDNVKAVYRRAKAHAAVWDVAEAKQDFSRAAQLDPGLAAACDAAVRDLTDKVRERERLEKEQLRGKLIAGE</sequence>
<name>A0A267FX44_9PLAT</name>
<dbReference type="OrthoDB" id="5829758at2759"/>
<dbReference type="GO" id="GO:0005737">
    <property type="term" value="C:cytoplasm"/>
    <property type="evidence" value="ECO:0007669"/>
    <property type="project" value="UniProtKB-SubCell"/>
</dbReference>
<evidence type="ECO:0000256" key="1">
    <source>
        <dbReference type="ARBA" id="ARBA00004496"/>
    </source>
</evidence>
<dbReference type="InterPro" id="IPR019734">
    <property type="entry name" value="TPR_rpt"/>
</dbReference>
<dbReference type="InterPro" id="IPR046357">
    <property type="entry name" value="PPIase_dom_sf"/>
</dbReference>
<dbReference type="Gene3D" id="1.25.40.10">
    <property type="entry name" value="Tetratricopeptide repeat domain"/>
    <property type="match status" value="1"/>
</dbReference>
<comment type="subcellular location">
    <subcellularLocation>
        <location evidence="1">Cytoplasm</location>
    </subcellularLocation>
</comment>
<evidence type="ECO:0000256" key="2">
    <source>
        <dbReference type="ARBA" id="ARBA00022490"/>
    </source>
</evidence>
<dbReference type="PANTHER" id="PTHR11242">
    <property type="entry name" value="ARYL HYDROCARBON RECEPTOR INTERACTING PROTEIN RELATED"/>
    <property type="match status" value="1"/>
</dbReference>